<dbReference type="InterPro" id="IPR050266">
    <property type="entry name" value="AB_hydrolase_sf"/>
</dbReference>
<dbReference type="InterPro" id="IPR000073">
    <property type="entry name" value="AB_hydrolase_1"/>
</dbReference>
<evidence type="ECO:0000313" key="2">
    <source>
        <dbReference type="EMBL" id="MEX0380731.1"/>
    </source>
</evidence>
<dbReference type="PANTHER" id="PTHR43798">
    <property type="entry name" value="MONOACYLGLYCEROL LIPASE"/>
    <property type="match status" value="1"/>
</dbReference>
<gene>
    <name evidence="2" type="ORF">AB3K24_05135</name>
</gene>
<dbReference type="Gene3D" id="3.40.50.1820">
    <property type="entry name" value="alpha/beta hydrolase"/>
    <property type="match status" value="1"/>
</dbReference>
<proteinExistence type="predicted"/>
<dbReference type="Pfam" id="PF12697">
    <property type="entry name" value="Abhydrolase_6"/>
    <property type="match status" value="1"/>
</dbReference>
<accession>A0ABV3S305</accession>
<evidence type="ECO:0000313" key="3">
    <source>
        <dbReference type="Proteomes" id="UP001556617"/>
    </source>
</evidence>
<evidence type="ECO:0000259" key="1">
    <source>
        <dbReference type="Pfam" id="PF12697"/>
    </source>
</evidence>
<comment type="caution">
    <text evidence="2">The sequence shown here is derived from an EMBL/GenBank/DDBJ whole genome shotgun (WGS) entry which is preliminary data.</text>
</comment>
<keyword evidence="2" id="KW-0378">Hydrolase</keyword>
<protein>
    <submittedName>
        <fullName evidence="2">Alpha/beta fold hydrolase</fullName>
    </submittedName>
</protein>
<sequence length="267" mass="30388">MIDTEYKGIKYTSVGNGTAILFIHGMFLDKTTTQGFFENNSNLSQFRRIYIDLPGMGDSIPIIEVSSDAILKTLISFINHIIGSNQFIIYGHSYGGYLAQAIAHHYQNQVIGVLITCPVVIANKDKRILEEHKNEFINKPQPEKNDSFLQDFTEMNVIINQTSWLAYQKLILPGLKKANVAFINRLEEEGYTLSSERKLTEFGNDTHVYVLLGHHDHVVGYKQQFKLFSTNEKSTVALIAHAGHNLMIDQPEIVHFYLNQLIKNTVR</sequence>
<feature type="domain" description="AB hydrolase-1" evidence="1">
    <location>
        <begin position="20"/>
        <end position="253"/>
    </location>
</feature>
<dbReference type="InterPro" id="IPR029058">
    <property type="entry name" value="AB_hydrolase_fold"/>
</dbReference>
<dbReference type="RefSeq" id="WP_367974122.1">
    <property type="nucleotide sequence ID" value="NZ_JBFPEQ010000001.1"/>
</dbReference>
<organism evidence="2 3">
    <name type="scientific">Leuconostoc aquikimchii</name>
    <dbReference type="NCBI Taxonomy" id="3236804"/>
    <lineage>
        <taxon>Bacteria</taxon>
        <taxon>Bacillati</taxon>
        <taxon>Bacillota</taxon>
        <taxon>Bacilli</taxon>
        <taxon>Lactobacillales</taxon>
        <taxon>Lactobacillaceae</taxon>
        <taxon>Leuconostoc</taxon>
    </lineage>
</organism>
<keyword evidence="3" id="KW-1185">Reference proteome</keyword>
<dbReference type="EMBL" id="JBFPER010000001">
    <property type="protein sequence ID" value="MEX0380731.1"/>
    <property type="molecule type" value="Genomic_DNA"/>
</dbReference>
<dbReference type="SUPFAM" id="SSF53474">
    <property type="entry name" value="alpha/beta-Hydrolases"/>
    <property type="match status" value="1"/>
</dbReference>
<name>A0ABV3S305_9LACO</name>
<dbReference type="Proteomes" id="UP001556617">
    <property type="component" value="Unassembled WGS sequence"/>
</dbReference>
<dbReference type="PANTHER" id="PTHR43798:SF6">
    <property type="entry name" value="HYDROLASE, PUTATIVE (AFU_ORTHOLOGUE AFUA_4G13070)-RELATED"/>
    <property type="match status" value="1"/>
</dbReference>
<dbReference type="GO" id="GO:0016787">
    <property type="term" value="F:hydrolase activity"/>
    <property type="evidence" value="ECO:0007669"/>
    <property type="project" value="UniProtKB-KW"/>
</dbReference>
<reference evidence="2 3" key="1">
    <citation type="submission" date="2024-07" db="EMBL/GenBank/DDBJ databases">
        <authorList>
            <person name="Yun M."/>
        </authorList>
    </citation>
    <scope>NUCLEOTIDE SEQUENCE [LARGE SCALE GENOMIC DNA]</scope>
    <source>
        <strain evidence="2 3">MS01</strain>
    </source>
</reference>